<reference evidence="1" key="1">
    <citation type="journal article" date="2011" name="PLoS Biol.">
        <title>Gene gain and loss during evolution of obligate parasitism in the white rust pathogen of Arabidopsis thaliana.</title>
        <authorList>
            <person name="Kemen E."/>
            <person name="Gardiner A."/>
            <person name="Schultz-Larsen T."/>
            <person name="Kemen A.C."/>
            <person name="Balmuth A.L."/>
            <person name="Robert-Seilaniantz A."/>
            <person name="Bailey K."/>
            <person name="Holub E."/>
            <person name="Studholme D.J."/>
            <person name="Maclean D."/>
            <person name="Jones J.D."/>
        </authorList>
    </citation>
    <scope>NUCLEOTIDE SEQUENCE</scope>
</reference>
<protein>
    <submittedName>
        <fullName evidence="1">AlNc14C246G9548 protein</fullName>
    </submittedName>
</protein>
<name>F0WT63_9STRA</name>
<accession>F0WT63</accession>
<proteinExistence type="predicted"/>
<organism evidence="1">
    <name type="scientific">Albugo laibachii Nc14</name>
    <dbReference type="NCBI Taxonomy" id="890382"/>
    <lineage>
        <taxon>Eukaryota</taxon>
        <taxon>Sar</taxon>
        <taxon>Stramenopiles</taxon>
        <taxon>Oomycota</taxon>
        <taxon>Peronosporomycetes</taxon>
        <taxon>Albuginales</taxon>
        <taxon>Albuginaceae</taxon>
        <taxon>Albugo</taxon>
    </lineage>
</organism>
<evidence type="ECO:0000313" key="1">
    <source>
        <dbReference type="EMBL" id="CCA24551.1"/>
    </source>
</evidence>
<dbReference type="HOGENOM" id="CLU_2241625_0_0_1"/>
<dbReference type="EMBL" id="FR824291">
    <property type="protein sequence ID" value="CCA24551.1"/>
    <property type="molecule type" value="Genomic_DNA"/>
</dbReference>
<sequence>MKVVDSEEDDLTRVEDGYVQEVQLFEENESVLASFMMPSASERRNLADIIMEKIQQKEAGEGEMSSTRSNNNLIQKSLKCTRAWGRYYIDTHRENCRKRSRSFRV</sequence>
<reference evidence="1" key="2">
    <citation type="submission" date="2011-02" db="EMBL/GenBank/DDBJ databases">
        <authorList>
            <person name="MacLean D."/>
        </authorList>
    </citation>
    <scope>NUCLEOTIDE SEQUENCE</scope>
</reference>
<gene>
    <name evidence="1" type="primary">AlNc14C246G9548</name>
    <name evidence="1" type="ORF">ALNC14_106950</name>
</gene>
<dbReference type="AlphaFoldDB" id="F0WT63"/>